<reference evidence="7 8" key="1">
    <citation type="submission" date="2017-03" db="EMBL/GenBank/DDBJ databases">
        <title>Genomes of endolithic fungi from Antarctica.</title>
        <authorList>
            <person name="Coleine C."/>
            <person name="Masonjones S."/>
            <person name="Stajich J.E."/>
        </authorList>
    </citation>
    <scope>NUCLEOTIDE SEQUENCE [LARGE SCALE GENOMIC DNA]</scope>
    <source>
        <strain evidence="7 8">CCFEE 5311</strain>
    </source>
</reference>
<evidence type="ECO:0000313" key="7">
    <source>
        <dbReference type="EMBL" id="TKA39736.1"/>
    </source>
</evidence>
<feature type="transmembrane region" description="Helical" evidence="6">
    <location>
        <begin position="105"/>
        <end position="128"/>
    </location>
</feature>
<dbReference type="STRING" id="329885.A0A4U0UX07"/>
<feature type="compositionally biased region" description="Polar residues" evidence="5">
    <location>
        <begin position="316"/>
        <end position="332"/>
    </location>
</feature>
<evidence type="ECO:0000256" key="5">
    <source>
        <dbReference type="SAM" id="MobiDB-lite"/>
    </source>
</evidence>
<accession>A0A4U0UX07</accession>
<dbReference type="PANTHER" id="PTHR28293">
    <property type="entry name" value="NUCLEAR RIM PROTEIN 1"/>
    <property type="match status" value="1"/>
</dbReference>
<dbReference type="Proteomes" id="UP000310066">
    <property type="component" value="Unassembled WGS sequence"/>
</dbReference>
<keyword evidence="3 6" id="KW-1133">Transmembrane helix</keyword>
<dbReference type="GO" id="GO:0043007">
    <property type="term" value="P:maintenance of rDNA"/>
    <property type="evidence" value="ECO:0007669"/>
    <property type="project" value="TreeGrafter"/>
</dbReference>
<evidence type="ECO:0000313" key="8">
    <source>
        <dbReference type="Proteomes" id="UP000310066"/>
    </source>
</evidence>
<comment type="caution">
    <text evidence="7">The sequence shown here is derived from an EMBL/GenBank/DDBJ whole genome shotgun (WGS) entry which is preliminary data.</text>
</comment>
<comment type="subcellular location">
    <subcellularLocation>
        <location evidence="1">Endomembrane system</location>
        <topology evidence="1">Multi-pass membrane protein</topology>
    </subcellularLocation>
</comment>
<dbReference type="GO" id="GO:0012505">
    <property type="term" value="C:endomembrane system"/>
    <property type="evidence" value="ECO:0007669"/>
    <property type="project" value="UniProtKB-SubCell"/>
</dbReference>
<evidence type="ECO:0000256" key="2">
    <source>
        <dbReference type="ARBA" id="ARBA00022692"/>
    </source>
</evidence>
<gene>
    <name evidence="7" type="ORF">B0A54_08373</name>
</gene>
<dbReference type="InterPro" id="IPR018819">
    <property type="entry name" value="Nur1/Mug154"/>
</dbReference>
<feature type="region of interest" description="Disordered" evidence="5">
    <location>
        <begin position="316"/>
        <end position="468"/>
    </location>
</feature>
<evidence type="ECO:0000256" key="3">
    <source>
        <dbReference type="ARBA" id="ARBA00022989"/>
    </source>
</evidence>
<organism evidence="7 8">
    <name type="scientific">Friedmanniomyces endolithicus</name>
    <dbReference type="NCBI Taxonomy" id="329885"/>
    <lineage>
        <taxon>Eukaryota</taxon>
        <taxon>Fungi</taxon>
        <taxon>Dikarya</taxon>
        <taxon>Ascomycota</taxon>
        <taxon>Pezizomycotina</taxon>
        <taxon>Dothideomycetes</taxon>
        <taxon>Dothideomycetidae</taxon>
        <taxon>Mycosphaerellales</taxon>
        <taxon>Teratosphaeriaceae</taxon>
        <taxon>Friedmanniomyces</taxon>
    </lineage>
</organism>
<evidence type="ECO:0000256" key="1">
    <source>
        <dbReference type="ARBA" id="ARBA00004127"/>
    </source>
</evidence>
<feature type="compositionally biased region" description="Polar residues" evidence="5">
    <location>
        <begin position="349"/>
        <end position="375"/>
    </location>
</feature>
<evidence type="ECO:0000256" key="6">
    <source>
        <dbReference type="SAM" id="Phobius"/>
    </source>
</evidence>
<evidence type="ECO:0000256" key="4">
    <source>
        <dbReference type="ARBA" id="ARBA00023136"/>
    </source>
</evidence>
<feature type="transmembrane region" description="Helical" evidence="6">
    <location>
        <begin position="199"/>
        <end position="218"/>
    </location>
</feature>
<proteinExistence type="predicted"/>
<evidence type="ECO:0008006" key="9">
    <source>
        <dbReference type="Google" id="ProtNLM"/>
    </source>
</evidence>
<name>A0A4U0UX07_9PEZI</name>
<protein>
    <recommendedName>
        <fullName evidence="9">Meiotically up-regulated gene 154 protein</fullName>
    </recommendedName>
</protein>
<dbReference type="Pfam" id="PF10332">
    <property type="entry name" value="DUF2418"/>
    <property type="match status" value="1"/>
</dbReference>
<dbReference type="PANTHER" id="PTHR28293:SF1">
    <property type="entry name" value="NUCLEAR RIM PROTEIN 1"/>
    <property type="match status" value="1"/>
</dbReference>
<feature type="transmembrane region" description="Helical" evidence="6">
    <location>
        <begin position="82"/>
        <end position="99"/>
    </location>
</feature>
<feature type="transmembrane region" description="Helical" evidence="6">
    <location>
        <begin position="43"/>
        <end position="61"/>
    </location>
</feature>
<sequence length="468" mass="51175">MPRLVRRAPLSDRIKTYLDPYDFLLWVSEELNDDAYDEWLRDWATPLGIALNVVFILARGASKAARPRGRDDVFGDMEGGKGSGWFAWFVSTSLAHGTTSGEADVLQSAFLVHFLTLLCCLNAFYAFFRRRNYRLFEQPVDVAPATPSAHRVKVESSPMSSSPLRYLQTVIASATASSRAYPDAEREVWELAIWDPKPFNLTIFTLFSPGHLLLYFSLLPPASLDPRPSVTILTALAFGALLSLQLGFLKTSFSQQAKDSALVHGEVMNEYDTKFVKPSLNRPVRDVGIQTRESATSPRGTRTREVDVYTPTTIVNRGFRTNPNTNYASSYNPDHYTTPEDGPARRNIATPSLVTPTPSTYANGYTQSSYSRPSTSGGGGAADFSSPLKPHHERLRERSPVKGDGGSMGVYSHAASPLRKAASSSHLKPSVNGAGGRMASPLKRVSTPGSGLGSEGGGVARRRETGRY</sequence>
<keyword evidence="2 6" id="KW-0812">Transmembrane</keyword>
<feature type="transmembrane region" description="Helical" evidence="6">
    <location>
        <begin position="230"/>
        <end position="249"/>
    </location>
</feature>
<dbReference type="GO" id="GO:0007096">
    <property type="term" value="P:regulation of exit from mitosis"/>
    <property type="evidence" value="ECO:0007669"/>
    <property type="project" value="TreeGrafter"/>
</dbReference>
<dbReference type="OrthoDB" id="3363151at2759"/>
<keyword evidence="4 6" id="KW-0472">Membrane</keyword>
<dbReference type="EMBL" id="NAJP01000037">
    <property type="protein sequence ID" value="TKA39736.1"/>
    <property type="molecule type" value="Genomic_DNA"/>
</dbReference>
<dbReference type="AlphaFoldDB" id="A0A4U0UX07"/>
<feature type="compositionally biased region" description="Gly residues" evidence="5">
    <location>
        <begin position="450"/>
        <end position="459"/>
    </location>
</feature>